<feature type="compositionally biased region" description="Low complexity" evidence="5">
    <location>
        <begin position="684"/>
        <end position="712"/>
    </location>
</feature>
<feature type="compositionally biased region" description="Basic and acidic residues" evidence="5">
    <location>
        <begin position="647"/>
        <end position="658"/>
    </location>
</feature>
<dbReference type="GO" id="GO:0005737">
    <property type="term" value="C:cytoplasm"/>
    <property type="evidence" value="ECO:0007669"/>
    <property type="project" value="UniProtKB-SubCell"/>
</dbReference>
<keyword evidence="4" id="KW-0677">Repeat</keyword>
<feature type="compositionally biased region" description="Polar residues" evidence="5">
    <location>
        <begin position="723"/>
        <end position="734"/>
    </location>
</feature>
<name>A0A1Y2G1F6_9BASI</name>
<dbReference type="InterPro" id="IPR032675">
    <property type="entry name" value="LRR_dom_sf"/>
</dbReference>
<dbReference type="STRING" id="106004.A0A1Y2G1F6"/>
<dbReference type="InParanoid" id="A0A1Y2G1F6"/>
<gene>
    <name evidence="6" type="ORF">BCR35DRAFT_350219</name>
</gene>
<feature type="compositionally biased region" description="Basic and acidic residues" evidence="5">
    <location>
        <begin position="517"/>
        <end position="526"/>
    </location>
</feature>
<evidence type="ECO:0000256" key="3">
    <source>
        <dbReference type="ARBA" id="ARBA00022614"/>
    </source>
</evidence>
<dbReference type="SMART" id="SM00369">
    <property type="entry name" value="LRR_TYP"/>
    <property type="match status" value="4"/>
</dbReference>
<feature type="compositionally biased region" description="Basic and acidic residues" evidence="5">
    <location>
        <begin position="735"/>
        <end position="747"/>
    </location>
</feature>
<accession>A0A1Y2G1F6</accession>
<feature type="region of interest" description="Disordered" evidence="5">
    <location>
        <begin position="266"/>
        <end position="318"/>
    </location>
</feature>
<keyword evidence="2" id="KW-0963">Cytoplasm</keyword>
<dbReference type="InterPro" id="IPR003591">
    <property type="entry name" value="Leu-rich_rpt_typical-subtyp"/>
</dbReference>
<comment type="subcellular location">
    <subcellularLocation>
        <location evidence="1">Cytoplasm</location>
    </subcellularLocation>
</comment>
<feature type="compositionally biased region" description="Low complexity" evidence="5">
    <location>
        <begin position="623"/>
        <end position="635"/>
    </location>
</feature>
<dbReference type="FunCoup" id="A0A1Y2G1F6">
    <property type="interactions" value="297"/>
</dbReference>
<organism evidence="6 7">
    <name type="scientific">Leucosporidium creatinivorum</name>
    <dbReference type="NCBI Taxonomy" id="106004"/>
    <lineage>
        <taxon>Eukaryota</taxon>
        <taxon>Fungi</taxon>
        <taxon>Dikarya</taxon>
        <taxon>Basidiomycota</taxon>
        <taxon>Pucciniomycotina</taxon>
        <taxon>Microbotryomycetes</taxon>
        <taxon>Leucosporidiales</taxon>
        <taxon>Leucosporidium</taxon>
    </lineage>
</organism>
<feature type="compositionally biased region" description="Basic and acidic residues" evidence="5">
    <location>
        <begin position="289"/>
        <end position="301"/>
    </location>
</feature>
<keyword evidence="7" id="KW-1185">Reference proteome</keyword>
<dbReference type="Pfam" id="PF13855">
    <property type="entry name" value="LRR_8"/>
    <property type="match status" value="1"/>
</dbReference>
<evidence type="ECO:0000313" key="6">
    <source>
        <dbReference type="EMBL" id="ORY89792.1"/>
    </source>
</evidence>
<dbReference type="PANTHER" id="PTHR15454:SF69">
    <property type="entry name" value="SERINE_THREONINE-PROTEIN KINASE 11-INTERACTING PROTEIN"/>
    <property type="match status" value="1"/>
</dbReference>
<evidence type="ECO:0000256" key="1">
    <source>
        <dbReference type="ARBA" id="ARBA00004496"/>
    </source>
</evidence>
<dbReference type="Gene3D" id="3.80.10.10">
    <property type="entry name" value="Ribonuclease Inhibitor"/>
    <property type="match status" value="2"/>
</dbReference>
<dbReference type="AlphaFoldDB" id="A0A1Y2G1F6"/>
<proteinExistence type="predicted"/>
<feature type="compositionally biased region" description="Basic residues" evidence="5">
    <location>
        <begin position="832"/>
        <end position="846"/>
    </location>
</feature>
<dbReference type="PANTHER" id="PTHR15454">
    <property type="entry name" value="NISCHARIN RELATED"/>
    <property type="match status" value="1"/>
</dbReference>
<feature type="compositionally biased region" description="Low complexity" evidence="5">
    <location>
        <begin position="801"/>
        <end position="831"/>
    </location>
</feature>
<dbReference type="SUPFAM" id="SSF52075">
    <property type="entry name" value="Outer arm dynein light chain 1"/>
    <property type="match status" value="1"/>
</dbReference>
<feature type="region of interest" description="Disordered" evidence="5">
    <location>
        <begin position="481"/>
        <end position="747"/>
    </location>
</feature>
<dbReference type="InterPro" id="IPR001611">
    <property type="entry name" value="Leu-rich_rpt"/>
</dbReference>
<feature type="compositionally biased region" description="Low complexity" evidence="5">
    <location>
        <begin position="552"/>
        <end position="571"/>
    </location>
</feature>
<evidence type="ECO:0000313" key="7">
    <source>
        <dbReference type="Proteomes" id="UP000193467"/>
    </source>
</evidence>
<reference evidence="6 7" key="1">
    <citation type="submission" date="2016-07" db="EMBL/GenBank/DDBJ databases">
        <title>Pervasive Adenine N6-methylation of Active Genes in Fungi.</title>
        <authorList>
            <consortium name="DOE Joint Genome Institute"/>
            <person name="Mondo S.J."/>
            <person name="Dannebaum R.O."/>
            <person name="Kuo R.C."/>
            <person name="Labutti K."/>
            <person name="Haridas S."/>
            <person name="Kuo A."/>
            <person name="Salamov A."/>
            <person name="Ahrendt S.R."/>
            <person name="Lipzen A."/>
            <person name="Sullivan W."/>
            <person name="Andreopoulos W.B."/>
            <person name="Clum A."/>
            <person name="Lindquist E."/>
            <person name="Daum C."/>
            <person name="Ramamoorthy G.K."/>
            <person name="Gryganskyi A."/>
            <person name="Culley D."/>
            <person name="Magnuson J.K."/>
            <person name="James T.Y."/>
            <person name="O'Malley M.A."/>
            <person name="Stajich J.E."/>
            <person name="Spatafora J.W."/>
            <person name="Visel A."/>
            <person name="Grigoriev I.V."/>
        </authorList>
    </citation>
    <scope>NUCLEOTIDE SEQUENCE [LARGE SCALE GENOMIC DNA]</scope>
    <source>
        <strain evidence="6 7">62-1032</strain>
    </source>
</reference>
<dbReference type="PROSITE" id="PS51450">
    <property type="entry name" value="LRR"/>
    <property type="match status" value="2"/>
</dbReference>
<evidence type="ECO:0000256" key="4">
    <source>
        <dbReference type="ARBA" id="ARBA00022737"/>
    </source>
</evidence>
<comment type="caution">
    <text evidence="6">The sequence shown here is derived from an EMBL/GenBank/DDBJ whole genome shotgun (WGS) entry which is preliminary data.</text>
</comment>
<feature type="compositionally biased region" description="Polar residues" evidence="5">
    <location>
        <begin position="501"/>
        <end position="514"/>
    </location>
</feature>
<dbReference type="OrthoDB" id="676979at2759"/>
<evidence type="ECO:0000256" key="2">
    <source>
        <dbReference type="ARBA" id="ARBA00022490"/>
    </source>
</evidence>
<feature type="region of interest" description="Disordered" evidence="5">
    <location>
        <begin position="763"/>
        <end position="846"/>
    </location>
</feature>
<feature type="compositionally biased region" description="Basic and acidic residues" evidence="5">
    <location>
        <begin position="771"/>
        <end position="800"/>
    </location>
</feature>
<keyword evidence="3" id="KW-0433">Leucine-rich repeat</keyword>
<protein>
    <submittedName>
        <fullName evidence="6">Uncharacterized protein</fullName>
    </submittedName>
</protein>
<evidence type="ECO:0000256" key="5">
    <source>
        <dbReference type="SAM" id="MobiDB-lite"/>
    </source>
</evidence>
<feature type="compositionally biased region" description="Polar residues" evidence="5">
    <location>
        <begin position="304"/>
        <end position="316"/>
    </location>
</feature>
<feature type="compositionally biased region" description="Low complexity" evidence="5">
    <location>
        <begin position="601"/>
        <end position="612"/>
    </location>
</feature>
<dbReference type="Proteomes" id="UP000193467">
    <property type="component" value="Unassembled WGS sequence"/>
</dbReference>
<sequence length="846" mass="90726">MAASETTVEGSTYIHALASYIRQHESKLADFVRRAPAPTAPSWATILTLGIVASEVPLERKAPLILRFDPHHLYYLLLKFDEVGIPNIGSLDVRIEGGASRPMSVNYGSAHLPLPGGGMLGMPNSDTMSIRSGFSSFSMGSGWWGTSAPPPDESVDVKYLYSSCTKLPALRLSPFSFSSTPSSRNPVPTLQRAVQDFGDCPPPDTTVPLYAFKNLQSLILEDLDPRAFLGWDVLSVQLKSLEVHRSGIEDLGELVCDAVVEDLERRKKGSGGVGEERRRRQGTSIGLDSVHDHEHAPKGEEDSSSTNGDATETSSYPVPPRAAWSQLRHLSLAHNSLTFIPSPPLSYLSVLTSLDLSSNLLISVPVGLSHLHSLRSLNLSDNMIDTLVGVSKAVGAVTVINLSKNRLENLSGLDRLFALERIDVRENRLREALEVSRLATLPCLRQVWIESNPFSAPVAEGGEEGYRVKCFNYFAAEGRGEVTLDGTGPGMNERRGMETPRPTSNGKSRSTSMGGHSRSEEARTASEAKIVGRRVVTTPHPSRIRGQKQPERATSPSRLASPSTSPSAASALPPPPTITTPTKPKPRHRKPRRIVDLDGLPNTSPSSNAPSSIRTAGDGSATSGLSDSDIGSSSGRELSKGHGISRRPLEGLPAKKELSAAQEEAEDEETAGSSSPIRKHTRYPTSPAASTAALPPSIRRLEGSSSLGASSSPKKATRRERLSASTFEPPTSGHSSDEGAHSRIENSGEAFRKKIEALRNEVGESWLSVLGERELAAERSKSQSEEEGAARRKEEAESSKETITSTSAGEETSSAPAEGKQDEAVAAVKQVVKGKGKKKRKKKGGS</sequence>
<dbReference type="EMBL" id="MCGR01000005">
    <property type="protein sequence ID" value="ORY89792.1"/>
    <property type="molecule type" value="Genomic_DNA"/>
</dbReference>